<reference evidence="1 2" key="1">
    <citation type="journal article" date="2018" name="Mar. Genomics">
        <title>Complete genome sequence of Marinifilaceae bacterium strain SPP2, isolated from the Antarctic marine sediment.</title>
        <authorList>
            <person name="Watanabe M."/>
            <person name="Kojima H."/>
            <person name="Fukui M."/>
        </authorList>
    </citation>
    <scope>NUCLEOTIDE SEQUENCE [LARGE SCALE GENOMIC DNA]</scope>
    <source>
        <strain evidence="1 2">SPP2</strain>
    </source>
</reference>
<dbReference type="RefSeq" id="WP_096427565.1">
    <property type="nucleotide sequence ID" value="NZ_AP018042.1"/>
</dbReference>
<reference evidence="2" key="2">
    <citation type="journal article" date="2020" name="Antonie Van Leeuwenhoek">
        <title>Labilibaculum antarcticum sp. nov., a novel facultative anaerobic, psychrotorelant bacterium isolated from marine sediment of Antarctica.</title>
        <authorList>
            <person name="Watanabe M."/>
            <person name="Kojima H."/>
            <person name="Fukui M."/>
        </authorList>
    </citation>
    <scope>NUCLEOTIDE SEQUENCE [LARGE SCALE GENOMIC DNA]</scope>
    <source>
        <strain evidence="2">SPP2</strain>
    </source>
</reference>
<dbReference type="AlphaFoldDB" id="A0A1Y1CF18"/>
<evidence type="ECO:0000313" key="1">
    <source>
        <dbReference type="EMBL" id="BAX78632.1"/>
    </source>
</evidence>
<gene>
    <name evidence="1" type="ORF">ALGA_0237</name>
</gene>
<protein>
    <submittedName>
        <fullName evidence="1">Uncharacterized protein</fullName>
    </submittedName>
</protein>
<organism evidence="1 2">
    <name type="scientific">Labilibaculum antarcticum</name>
    <dbReference type="NCBI Taxonomy" id="1717717"/>
    <lineage>
        <taxon>Bacteria</taxon>
        <taxon>Pseudomonadati</taxon>
        <taxon>Bacteroidota</taxon>
        <taxon>Bacteroidia</taxon>
        <taxon>Marinilabiliales</taxon>
        <taxon>Marinifilaceae</taxon>
        <taxon>Labilibaculum</taxon>
    </lineage>
</organism>
<dbReference type="OrthoDB" id="8807075at2"/>
<dbReference type="KEGG" id="mbas:ALGA_0237"/>
<sequence length="263" mass="31365">MKNAFLNNTAFLVLSCDNYSDLWTTYIDTFEKYWPDCPFDKYFATNHKDIPESSFFSIKIGNDESWSDGVMKVLIELKKKYEFVLITLEDSVLIRKVNNEEFTKIISEFEKCEGNYLKFIKKPKPTKVKNKFFGEIEKGSLYRPTCVYALWNIDVFLDLLKEEENAWEFERFGAVRSDYYDGFYVVNKNFFNILNTVVQGKWVPSELSRLKKIGVYPTISREILTFYEALILSFKTILFKIFTRCVYWKWRRFIVFKLKGYEG</sequence>
<keyword evidence="2" id="KW-1185">Reference proteome</keyword>
<dbReference type="EMBL" id="AP018042">
    <property type="protein sequence ID" value="BAX78632.1"/>
    <property type="molecule type" value="Genomic_DNA"/>
</dbReference>
<proteinExistence type="predicted"/>
<dbReference type="Proteomes" id="UP000218267">
    <property type="component" value="Chromosome"/>
</dbReference>
<accession>A0A1Y1CF18</accession>
<evidence type="ECO:0000313" key="2">
    <source>
        <dbReference type="Proteomes" id="UP000218267"/>
    </source>
</evidence>
<dbReference type="PROSITE" id="PS51257">
    <property type="entry name" value="PROKAR_LIPOPROTEIN"/>
    <property type="match status" value="1"/>
</dbReference>
<name>A0A1Y1CF18_9BACT</name>